<evidence type="ECO:0000313" key="2">
    <source>
        <dbReference type="EMBL" id="EJT47815.1"/>
    </source>
</evidence>
<feature type="compositionally biased region" description="Low complexity" evidence="1">
    <location>
        <begin position="361"/>
        <end position="377"/>
    </location>
</feature>
<dbReference type="AlphaFoldDB" id="J4UAL5"/>
<dbReference type="EMBL" id="ALBS01000227">
    <property type="protein sequence ID" value="EJT47815.1"/>
    <property type="molecule type" value="Genomic_DNA"/>
</dbReference>
<dbReference type="GeneID" id="25986789"/>
<dbReference type="HOGENOM" id="CLU_041051_0_0_1"/>
<proteinExistence type="predicted"/>
<sequence length="510" mass="55742">MPVRFTYANFPSLWDDIIASSGHEGQLVIRSIDRSLRSVIDARQVRHLILSPDQGNVVTVRGPHNGVAALRRLNPDSITEAQRALCANTGVIDVRGFFHPTFDLRPLAPLFPSLKVLRMISDAEQQITPYVPLPSETLVLFTNPSGLGGVYEHWYFRHPSESPATSEPGSDVENDYQYEVHGRRLAPRGVSRHKLPTQVKRIVVNMCGDHAPPTTMWPIVENPPSHVKDVVIVVPRYRILEGEGEMDAGCVESVLAIGILEMLRAPHPNFTLVGVDEVSEEYEDRLRELLRTDAAQVVHADVDYSVDDPLTSEMPVQIRRFAQEASEQMRVAREENPEEELETRPTEEDDEEAAEAGNVDTATTAAEEAAAVGAAVTQPAEEGEPEQQSAGKDVKAGENGTGGDVAATGPIARYGEVEVEGTGQPEDVEVGANVNRAGRGSAPSTPEGPVVPPSTSKQPLMSLQQKVDNLFARIEFLPKEQFIERVGEETAALELLEYLDPSEYDNGGST</sequence>
<reference evidence="2 3" key="1">
    <citation type="journal article" date="2012" name="Eukaryot. Cell">
        <title>Draft genome sequence of CBS 2479, the standard type strain of Trichosporon asahii.</title>
        <authorList>
            <person name="Yang R.Y."/>
            <person name="Li H.T."/>
            <person name="Zhu H."/>
            <person name="Zhou G.P."/>
            <person name="Wang M."/>
            <person name="Wang L."/>
        </authorList>
    </citation>
    <scope>NUCLEOTIDE SEQUENCE [LARGE SCALE GENOMIC DNA]</scope>
    <source>
        <strain evidence="3">ATCC 90039 / CBS 2479 / JCM 2466 / KCTC 7840 / NCYC 2677 / UAMH 7654</strain>
    </source>
</reference>
<protein>
    <submittedName>
        <fullName evidence="2">Uncharacterized protein</fullName>
    </submittedName>
</protein>
<accession>J4UAL5</accession>
<evidence type="ECO:0000313" key="3">
    <source>
        <dbReference type="Proteomes" id="UP000002748"/>
    </source>
</evidence>
<feature type="region of interest" description="Disordered" evidence="1">
    <location>
        <begin position="325"/>
        <end position="458"/>
    </location>
</feature>
<organism evidence="2 3">
    <name type="scientific">Trichosporon asahii var. asahii (strain ATCC 90039 / CBS 2479 / JCM 2466 / KCTC 7840 / NBRC 103889/ NCYC 2677 / UAMH 7654)</name>
    <name type="common">Yeast</name>
    <dbReference type="NCBI Taxonomy" id="1186058"/>
    <lineage>
        <taxon>Eukaryota</taxon>
        <taxon>Fungi</taxon>
        <taxon>Dikarya</taxon>
        <taxon>Basidiomycota</taxon>
        <taxon>Agaricomycotina</taxon>
        <taxon>Tremellomycetes</taxon>
        <taxon>Trichosporonales</taxon>
        <taxon>Trichosporonaceae</taxon>
        <taxon>Trichosporon</taxon>
    </lineage>
</organism>
<dbReference type="RefSeq" id="XP_014179031.1">
    <property type="nucleotide sequence ID" value="XM_014323556.1"/>
</dbReference>
<comment type="caution">
    <text evidence="2">The sequence shown here is derived from an EMBL/GenBank/DDBJ whole genome shotgun (WGS) entry which is preliminary data.</text>
</comment>
<dbReference type="Proteomes" id="UP000002748">
    <property type="component" value="Unassembled WGS sequence"/>
</dbReference>
<name>J4UAL5_TRIAS</name>
<dbReference type="VEuPathDB" id="FungiDB:A1Q1_03276"/>
<dbReference type="KEGG" id="tasa:A1Q1_03276"/>
<feature type="compositionally biased region" description="Acidic residues" evidence="1">
    <location>
        <begin position="336"/>
        <end position="354"/>
    </location>
</feature>
<evidence type="ECO:0000256" key="1">
    <source>
        <dbReference type="SAM" id="MobiDB-lite"/>
    </source>
</evidence>
<gene>
    <name evidence="2" type="ORF">A1Q1_03276</name>
</gene>